<keyword evidence="2" id="KW-0349">Heme</keyword>
<dbReference type="GO" id="GO:0005506">
    <property type="term" value="F:iron ion binding"/>
    <property type="evidence" value="ECO:0007669"/>
    <property type="project" value="InterPro"/>
</dbReference>
<gene>
    <name evidence="6" type="ORF">GALL_197950</name>
</gene>
<evidence type="ECO:0000256" key="3">
    <source>
        <dbReference type="ARBA" id="ARBA00022723"/>
    </source>
</evidence>
<sequence>MKNVLRSIAVVAGLLAFAGAAQAEFAKPAQAVHYRKSVFYVMGHHTAILGAMLEGRIPFDTQRALSEAQIIEFMSHLPWRAFGPGTDVRGTDAKSSIWHERQRFQADAQDLERLTPRLTAAAQTGQLSQMRVVFGQTVKTCKSCHDSFRN</sequence>
<evidence type="ECO:0000256" key="4">
    <source>
        <dbReference type="ARBA" id="ARBA00022982"/>
    </source>
</evidence>
<dbReference type="Gene3D" id="1.20.120.10">
    <property type="entry name" value="Cytochrome c/b562"/>
    <property type="match status" value="1"/>
</dbReference>
<evidence type="ECO:0000256" key="1">
    <source>
        <dbReference type="ARBA" id="ARBA00022448"/>
    </source>
</evidence>
<dbReference type="InterPro" id="IPR002321">
    <property type="entry name" value="Cyt_c_II"/>
</dbReference>
<keyword evidence="1" id="KW-0813">Transport</keyword>
<reference evidence="6" key="1">
    <citation type="submission" date="2016-10" db="EMBL/GenBank/DDBJ databases">
        <title>Sequence of Gallionella enrichment culture.</title>
        <authorList>
            <person name="Poehlein A."/>
            <person name="Muehling M."/>
            <person name="Daniel R."/>
        </authorList>
    </citation>
    <scope>NUCLEOTIDE SEQUENCE</scope>
</reference>
<dbReference type="GO" id="GO:0020037">
    <property type="term" value="F:heme binding"/>
    <property type="evidence" value="ECO:0007669"/>
    <property type="project" value="InterPro"/>
</dbReference>
<dbReference type="PROSITE" id="PS51009">
    <property type="entry name" value="CYTCII"/>
    <property type="match status" value="1"/>
</dbReference>
<dbReference type="EMBL" id="MLJW01000122">
    <property type="protein sequence ID" value="OIQ98201.1"/>
    <property type="molecule type" value="Genomic_DNA"/>
</dbReference>
<evidence type="ECO:0000256" key="2">
    <source>
        <dbReference type="ARBA" id="ARBA00022617"/>
    </source>
</evidence>
<dbReference type="PIRSF" id="PIRSF000027">
    <property type="entry name" value="Cytc_c_prime"/>
    <property type="match status" value="1"/>
</dbReference>
<comment type="caution">
    <text evidence="6">The sequence shown here is derived from an EMBL/GenBank/DDBJ whole genome shotgun (WGS) entry which is preliminary data.</text>
</comment>
<dbReference type="GO" id="GO:0009055">
    <property type="term" value="F:electron transfer activity"/>
    <property type="evidence" value="ECO:0007669"/>
    <property type="project" value="InterPro"/>
</dbReference>
<organism evidence="6">
    <name type="scientific">mine drainage metagenome</name>
    <dbReference type="NCBI Taxonomy" id="410659"/>
    <lineage>
        <taxon>unclassified sequences</taxon>
        <taxon>metagenomes</taxon>
        <taxon>ecological metagenomes</taxon>
    </lineage>
</organism>
<name>A0A1J5RR70_9ZZZZ</name>
<accession>A0A1J5RR70</accession>
<evidence type="ECO:0000313" key="6">
    <source>
        <dbReference type="EMBL" id="OIQ98201.1"/>
    </source>
</evidence>
<keyword evidence="5" id="KW-0408">Iron</keyword>
<dbReference type="InterPro" id="IPR012127">
    <property type="entry name" value="Cyt_c_prime"/>
</dbReference>
<proteinExistence type="predicted"/>
<keyword evidence="3" id="KW-0479">Metal-binding</keyword>
<dbReference type="AlphaFoldDB" id="A0A1J5RR70"/>
<keyword evidence="4" id="KW-0249">Electron transport</keyword>
<dbReference type="InterPro" id="IPR010980">
    <property type="entry name" value="Cyt_c/b562"/>
</dbReference>
<dbReference type="GO" id="GO:0042597">
    <property type="term" value="C:periplasmic space"/>
    <property type="evidence" value="ECO:0007669"/>
    <property type="project" value="InterPro"/>
</dbReference>
<dbReference type="Pfam" id="PF01322">
    <property type="entry name" value="Cytochrom_C_2"/>
    <property type="match status" value="1"/>
</dbReference>
<dbReference type="SUPFAM" id="SSF47175">
    <property type="entry name" value="Cytochromes"/>
    <property type="match status" value="1"/>
</dbReference>
<evidence type="ECO:0000256" key="5">
    <source>
        <dbReference type="ARBA" id="ARBA00023004"/>
    </source>
</evidence>
<dbReference type="GO" id="GO:0022900">
    <property type="term" value="P:electron transport chain"/>
    <property type="evidence" value="ECO:0007669"/>
    <property type="project" value="InterPro"/>
</dbReference>
<protein>
    <submittedName>
        <fullName evidence="6">Cytochrome c</fullName>
    </submittedName>
</protein>